<evidence type="ECO:0000313" key="1">
    <source>
        <dbReference type="EMBL" id="KAG2857996.1"/>
    </source>
</evidence>
<evidence type="ECO:0000313" key="3">
    <source>
        <dbReference type="EMBL" id="KAG2911535.1"/>
    </source>
</evidence>
<reference evidence="1" key="2">
    <citation type="submission" date="2018-10" db="EMBL/GenBank/DDBJ databases">
        <title>Effector identification in a new, highly contiguous assembly of the strawberry crown rot pathogen Phytophthora cactorum.</title>
        <authorList>
            <person name="Armitage A.D."/>
            <person name="Nellist C.F."/>
            <person name="Bates H."/>
            <person name="Vickerstaff R.J."/>
            <person name="Harrison R.J."/>
        </authorList>
    </citation>
    <scope>NUCLEOTIDE SEQUENCE</scope>
    <source>
        <strain evidence="1">15-7</strain>
        <strain evidence="2">4032</strain>
        <strain evidence="3">4040</strain>
        <strain evidence="4">P415</strain>
        <strain evidence="5">P421</strain>
    </source>
</reference>
<organism evidence="7 8">
    <name type="scientific">Phytophthora cactorum</name>
    <dbReference type="NCBI Taxonomy" id="29920"/>
    <lineage>
        <taxon>Eukaryota</taxon>
        <taxon>Sar</taxon>
        <taxon>Stramenopiles</taxon>
        <taxon>Oomycota</taxon>
        <taxon>Peronosporomycetes</taxon>
        <taxon>Peronosporales</taxon>
        <taxon>Peronosporaceae</taxon>
        <taxon>Phytophthora</taxon>
    </lineage>
</organism>
<dbReference type="Proteomes" id="UP000697107">
    <property type="component" value="Unassembled WGS sequence"/>
</dbReference>
<gene>
    <name evidence="6" type="ORF">JG687_00011429</name>
    <name evidence="7" type="ORF">PC110_g17258</name>
    <name evidence="1" type="ORF">PC113_g10189</name>
    <name evidence="2" type="ORF">PC115_g17454</name>
    <name evidence="3" type="ORF">PC117_g19147</name>
    <name evidence="4" type="ORF">PC118_g10798</name>
    <name evidence="5" type="ORF">PC129_g14903</name>
</gene>
<sequence>MVGGMAVPDLRVELMVMAGAAVTRWAISGAHTDYIVGDILLAPPGACGKVVPETYITSDDRDTVVTGLGWQPTMWTAGKLIMTRAGGLAITAEVKRRTECLYQLAVHFDRVIYRWSGDG</sequence>
<dbReference type="Proteomes" id="UP000251314">
    <property type="component" value="Unassembled WGS sequence"/>
</dbReference>
<evidence type="ECO:0000313" key="5">
    <source>
        <dbReference type="EMBL" id="KAG3214180.1"/>
    </source>
</evidence>
<protein>
    <submittedName>
        <fullName evidence="7">Uncharacterized protein</fullName>
    </submittedName>
</protein>
<dbReference type="EMBL" id="RCMV01000662">
    <property type="protein sequence ID" value="KAG3214180.1"/>
    <property type="molecule type" value="Genomic_DNA"/>
</dbReference>
<dbReference type="EMBL" id="JAENGZ010000700">
    <property type="protein sequence ID" value="KAG6955086.1"/>
    <property type="molecule type" value="Genomic_DNA"/>
</dbReference>
<dbReference type="Proteomes" id="UP000736787">
    <property type="component" value="Unassembled WGS sequence"/>
</dbReference>
<dbReference type="EMBL" id="MJFZ01000660">
    <property type="protein sequence ID" value="RAW26338.1"/>
    <property type="molecule type" value="Genomic_DNA"/>
</dbReference>
<evidence type="ECO:0000313" key="4">
    <source>
        <dbReference type="EMBL" id="KAG2981160.1"/>
    </source>
</evidence>
<dbReference type="Proteomes" id="UP000774804">
    <property type="component" value="Unassembled WGS sequence"/>
</dbReference>
<comment type="caution">
    <text evidence="7">The sequence shown here is derived from an EMBL/GenBank/DDBJ whole genome shotgun (WGS) entry which is preliminary data.</text>
</comment>
<dbReference type="EMBL" id="RCML01000316">
    <property type="protein sequence ID" value="KAG2981160.1"/>
    <property type="molecule type" value="Genomic_DNA"/>
</dbReference>
<dbReference type="EMBL" id="RCMK01000813">
    <property type="protein sequence ID" value="KAG2911535.1"/>
    <property type="molecule type" value="Genomic_DNA"/>
</dbReference>
<evidence type="ECO:0000313" key="2">
    <source>
        <dbReference type="EMBL" id="KAG2896663.1"/>
    </source>
</evidence>
<dbReference type="Proteomes" id="UP000735874">
    <property type="component" value="Unassembled WGS sequence"/>
</dbReference>
<dbReference type="VEuPathDB" id="FungiDB:PC110_g17258"/>
<dbReference type="Proteomes" id="UP000760860">
    <property type="component" value="Unassembled WGS sequence"/>
</dbReference>
<keyword evidence="8" id="KW-1185">Reference proteome</keyword>
<reference evidence="6" key="3">
    <citation type="submission" date="2021-01" db="EMBL/GenBank/DDBJ databases">
        <title>Phytophthora aleatoria, a newly-described species from Pinus radiata is distinct from Phytophthora cactorum isolates based on comparative genomics.</title>
        <authorList>
            <person name="Mcdougal R."/>
            <person name="Panda P."/>
            <person name="Williams N."/>
            <person name="Studholme D.J."/>
        </authorList>
    </citation>
    <scope>NUCLEOTIDE SEQUENCE</scope>
    <source>
        <strain evidence="6">NZFS 3830</strain>
    </source>
</reference>
<proteinExistence type="predicted"/>
<dbReference type="EMBL" id="RCMI01000828">
    <property type="protein sequence ID" value="KAG2896663.1"/>
    <property type="molecule type" value="Genomic_DNA"/>
</dbReference>
<evidence type="ECO:0000313" key="8">
    <source>
        <dbReference type="Proteomes" id="UP000251314"/>
    </source>
</evidence>
<evidence type="ECO:0000313" key="7">
    <source>
        <dbReference type="EMBL" id="RAW26338.1"/>
    </source>
</evidence>
<name>A0A329RT02_9STRA</name>
<dbReference type="EMBL" id="RCMG01000268">
    <property type="protein sequence ID" value="KAG2857996.1"/>
    <property type="molecule type" value="Genomic_DNA"/>
</dbReference>
<reference evidence="7 8" key="1">
    <citation type="submission" date="2018-01" db="EMBL/GenBank/DDBJ databases">
        <title>Draft genome of the strawberry crown rot pathogen Phytophthora cactorum.</title>
        <authorList>
            <person name="Armitage A.D."/>
            <person name="Lysoe E."/>
            <person name="Nellist C.F."/>
            <person name="Harrison R.J."/>
            <person name="Brurberg M.B."/>
        </authorList>
    </citation>
    <scope>NUCLEOTIDE SEQUENCE [LARGE SCALE GENOMIC DNA]</scope>
    <source>
        <strain evidence="7 8">10300</strain>
    </source>
</reference>
<dbReference type="AlphaFoldDB" id="A0A329RT02"/>
<evidence type="ECO:0000313" key="6">
    <source>
        <dbReference type="EMBL" id="KAG6955086.1"/>
    </source>
</evidence>
<dbReference type="Proteomes" id="UP000688947">
    <property type="component" value="Unassembled WGS sequence"/>
</dbReference>
<dbReference type="OrthoDB" id="89399at2759"/>
<accession>A0A329RT02</accession>